<organism evidence="2 3">
    <name type="scientific">Reticulomyxa filosa</name>
    <dbReference type="NCBI Taxonomy" id="46433"/>
    <lineage>
        <taxon>Eukaryota</taxon>
        <taxon>Sar</taxon>
        <taxon>Rhizaria</taxon>
        <taxon>Retaria</taxon>
        <taxon>Foraminifera</taxon>
        <taxon>Monothalamids</taxon>
        <taxon>Reticulomyxidae</taxon>
        <taxon>Reticulomyxa</taxon>
    </lineage>
</organism>
<proteinExistence type="predicted"/>
<dbReference type="EMBL" id="ASPP01017285">
    <property type="protein sequence ID" value="ETO17088.1"/>
    <property type="molecule type" value="Genomic_DNA"/>
</dbReference>
<evidence type="ECO:0000313" key="2">
    <source>
        <dbReference type="EMBL" id="ETO17088.1"/>
    </source>
</evidence>
<dbReference type="Proteomes" id="UP000023152">
    <property type="component" value="Unassembled WGS sequence"/>
</dbReference>
<feature type="transmembrane region" description="Helical" evidence="1">
    <location>
        <begin position="77"/>
        <end position="98"/>
    </location>
</feature>
<reference evidence="2 3" key="1">
    <citation type="journal article" date="2013" name="Curr. Biol.">
        <title>The Genome of the Foraminiferan Reticulomyxa filosa.</title>
        <authorList>
            <person name="Glockner G."/>
            <person name="Hulsmann N."/>
            <person name="Schleicher M."/>
            <person name="Noegel A.A."/>
            <person name="Eichinger L."/>
            <person name="Gallinger C."/>
            <person name="Pawlowski J."/>
            <person name="Sierra R."/>
            <person name="Euteneuer U."/>
            <person name="Pillet L."/>
            <person name="Moustafa A."/>
            <person name="Platzer M."/>
            <person name="Groth M."/>
            <person name="Szafranski K."/>
            <person name="Schliwa M."/>
        </authorList>
    </citation>
    <scope>NUCLEOTIDE SEQUENCE [LARGE SCALE GENOMIC DNA]</scope>
</reference>
<accession>X6MSX7</accession>
<protein>
    <submittedName>
        <fullName evidence="2">Uncharacterized protein</fullName>
    </submittedName>
</protein>
<keyword evidence="3" id="KW-1185">Reference proteome</keyword>
<sequence>MSKRTFSKKGNFSWERKIFTQERVSIHQKKNFDFQLYVKFFISSYFVKNVKIFKKIAILESFFINIYELCIYEKKDFFFFTSFLFFITFQLKKVVFFLTDHQLEKKWFFMDVLHPSAKEKKKKLNTG</sequence>
<dbReference type="AlphaFoldDB" id="X6MSX7"/>
<comment type="caution">
    <text evidence="2">The sequence shown here is derived from an EMBL/GenBank/DDBJ whole genome shotgun (WGS) entry which is preliminary data.</text>
</comment>
<keyword evidence="1" id="KW-1133">Transmembrane helix</keyword>
<evidence type="ECO:0000313" key="3">
    <source>
        <dbReference type="Proteomes" id="UP000023152"/>
    </source>
</evidence>
<evidence type="ECO:0000256" key="1">
    <source>
        <dbReference type="SAM" id="Phobius"/>
    </source>
</evidence>
<gene>
    <name evidence="2" type="ORF">RFI_20246</name>
</gene>
<keyword evidence="1" id="KW-0812">Transmembrane</keyword>
<name>X6MSX7_RETFI</name>
<keyword evidence="1" id="KW-0472">Membrane</keyword>